<dbReference type="SUPFAM" id="SSF111418">
    <property type="entry name" value="Hormone receptor domain"/>
    <property type="match status" value="1"/>
</dbReference>
<dbReference type="Proteomes" id="UP000314986">
    <property type="component" value="Unassembled WGS sequence"/>
</dbReference>
<dbReference type="GeneTree" id="ENSGT00940000155380"/>
<evidence type="ECO:0000256" key="2">
    <source>
        <dbReference type="ARBA" id="ARBA00023157"/>
    </source>
</evidence>
<proteinExistence type="predicted"/>
<dbReference type="Gene3D" id="4.10.1240.10">
    <property type="entry name" value="GPCR, family 2, extracellular hormone receptor domain"/>
    <property type="match status" value="1"/>
</dbReference>
<name>A0A4W3JKP7_CALMI</name>
<feature type="domain" description="G-protein coupled receptors family 2 profile 1" evidence="3">
    <location>
        <begin position="57"/>
        <end position="143"/>
    </location>
</feature>
<evidence type="ECO:0000256" key="1">
    <source>
        <dbReference type="ARBA" id="ARBA00022729"/>
    </source>
</evidence>
<dbReference type="GO" id="GO:0004948">
    <property type="term" value="F:calcitonin receptor activity"/>
    <property type="evidence" value="ECO:0007669"/>
    <property type="project" value="InterPro"/>
</dbReference>
<dbReference type="GO" id="GO:0007204">
    <property type="term" value="P:positive regulation of cytosolic calcium ion concentration"/>
    <property type="evidence" value="ECO:0007669"/>
    <property type="project" value="TreeGrafter"/>
</dbReference>
<dbReference type="GO" id="GO:0005886">
    <property type="term" value="C:plasma membrane"/>
    <property type="evidence" value="ECO:0007669"/>
    <property type="project" value="TreeGrafter"/>
</dbReference>
<dbReference type="SMART" id="SM00008">
    <property type="entry name" value="HormR"/>
    <property type="match status" value="1"/>
</dbReference>
<dbReference type="InParanoid" id="A0A4W3JKP7"/>
<reference evidence="5" key="1">
    <citation type="journal article" date="2006" name="Science">
        <title>Ancient noncoding elements conserved in the human genome.</title>
        <authorList>
            <person name="Venkatesh B."/>
            <person name="Kirkness E.F."/>
            <person name="Loh Y.H."/>
            <person name="Halpern A.L."/>
            <person name="Lee A.P."/>
            <person name="Johnson J."/>
            <person name="Dandona N."/>
            <person name="Viswanathan L.D."/>
            <person name="Tay A."/>
            <person name="Venter J.C."/>
            <person name="Strausberg R.L."/>
            <person name="Brenner S."/>
        </authorList>
    </citation>
    <scope>NUCLEOTIDE SEQUENCE [LARGE SCALE GENOMIC DNA]</scope>
</reference>
<protein>
    <recommendedName>
        <fullName evidence="3">G-protein coupled receptors family 2 profile 1 domain-containing protein</fullName>
    </recommendedName>
</protein>
<dbReference type="PANTHER" id="PTHR45620">
    <property type="entry name" value="PDF RECEPTOR-LIKE PROTEIN-RELATED"/>
    <property type="match status" value="1"/>
</dbReference>
<dbReference type="PRINTS" id="PR01350">
    <property type="entry name" value="CTRFAMILY"/>
</dbReference>
<reference evidence="4" key="5">
    <citation type="submission" date="2025-09" db="UniProtKB">
        <authorList>
            <consortium name="Ensembl"/>
        </authorList>
    </citation>
    <scope>IDENTIFICATION</scope>
</reference>
<dbReference type="PROSITE" id="PS00649">
    <property type="entry name" value="G_PROTEIN_RECEP_F2_1"/>
    <property type="match status" value="1"/>
</dbReference>
<dbReference type="GO" id="GO:0030424">
    <property type="term" value="C:axon"/>
    <property type="evidence" value="ECO:0007669"/>
    <property type="project" value="TreeGrafter"/>
</dbReference>
<accession>A0A4W3JKP7</accession>
<dbReference type="InterPro" id="IPR017983">
    <property type="entry name" value="GPCR_2_secretin-like_CS"/>
</dbReference>
<dbReference type="AlphaFoldDB" id="A0A4W3JKP7"/>
<reference evidence="5" key="3">
    <citation type="journal article" date="2014" name="Nature">
        <title>Elephant shark genome provides unique insights into gnathostome evolution.</title>
        <authorList>
            <consortium name="International Elephant Shark Genome Sequencing Consortium"/>
            <person name="Venkatesh B."/>
            <person name="Lee A.P."/>
            <person name="Ravi V."/>
            <person name="Maurya A.K."/>
            <person name="Lian M.M."/>
            <person name="Swann J.B."/>
            <person name="Ohta Y."/>
            <person name="Flajnik M.F."/>
            <person name="Sutoh Y."/>
            <person name="Kasahara M."/>
            <person name="Hoon S."/>
            <person name="Gangu V."/>
            <person name="Roy S.W."/>
            <person name="Irimia M."/>
            <person name="Korzh V."/>
            <person name="Kondrychyn I."/>
            <person name="Lim Z.W."/>
            <person name="Tay B.H."/>
            <person name="Tohari S."/>
            <person name="Kong K.W."/>
            <person name="Ho S."/>
            <person name="Lorente-Galdos B."/>
            <person name="Quilez J."/>
            <person name="Marques-Bonet T."/>
            <person name="Raney B.J."/>
            <person name="Ingham P.W."/>
            <person name="Tay A."/>
            <person name="Hillier L.W."/>
            <person name="Minx P."/>
            <person name="Boehm T."/>
            <person name="Wilson R.K."/>
            <person name="Brenner S."/>
            <person name="Warren W.C."/>
        </authorList>
    </citation>
    <scope>NUCLEOTIDE SEQUENCE [LARGE SCALE GENOMIC DNA]</scope>
</reference>
<dbReference type="PANTHER" id="PTHR45620:SF8">
    <property type="entry name" value="CALCITONIN RECEPTOR"/>
    <property type="match status" value="1"/>
</dbReference>
<reference evidence="4" key="4">
    <citation type="submission" date="2025-08" db="UniProtKB">
        <authorList>
            <consortium name="Ensembl"/>
        </authorList>
    </citation>
    <scope>IDENTIFICATION</scope>
</reference>
<keyword evidence="2" id="KW-1015">Disulfide bond</keyword>
<dbReference type="STRING" id="7868.ENSCMIP00000043127"/>
<evidence type="ECO:0000313" key="5">
    <source>
        <dbReference type="Proteomes" id="UP000314986"/>
    </source>
</evidence>
<dbReference type="FunFam" id="4.10.1240.10:FF:000011">
    <property type="entry name" value="Calcitonin gene-related peptide type 1 receptor"/>
    <property type="match status" value="1"/>
</dbReference>
<evidence type="ECO:0000313" key="4">
    <source>
        <dbReference type="Ensembl" id="ENSCMIP00000043127.1"/>
    </source>
</evidence>
<dbReference type="InterPro" id="IPR001879">
    <property type="entry name" value="GPCR_2_extracellular_dom"/>
</dbReference>
<keyword evidence="5" id="KW-1185">Reference proteome</keyword>
<reference evidence="5" key="2">
    <citation type="journal article" date="2007" name="PLoS Biol.">
        <title>Survey sequencing and comparative analysis of the elephant shark (Callorhinchus milii) genome.</title>
        <authorList>
            <person name="Venkatesh B."/>
            <person name="Kirkness E.F."/>
            <person name="Loh Y.H."/>
            <person name="Halpern A.L."/>
            <person name="Lee A.P."/>
            <person name="Johnson J."/>
            <person name="Dandona N."/>
            <person name="Viswanathan L.D."/>
            <person name="Tay A."/>
            <person name="Venter J.C."/>
            <person name="Strausberg R.L."/>
            <person name="Brenner S."/>
        </authorList>
    </citation>
    <scope>NUCLEOTIDE SEQUENCE [LARGE SCALE GENOMIC DNA]</scope>
</reference>
<dbReference type="GO" id="GO:0007189">
    <property type="term" value="P:adenylate cyclase-activating G protein-coupled receptor signaling pathway"/>
    <property type="evidence" value="ECO:0007669"/>
    <property type="project" value="TreeGrafter"/>
</dbReference>
<organism evidence="4 5">
    <name type="scientific">Callorhinchus milii</name>
    <name type="common">Ghost shark</name>
    <dbReference type="NCBI Taxonomy" id="7868"/>
    <lineage>
        <taxon>Eukaryota</taxon>
        <taxon>Metazoa</taxon>
        <taxon>Chordata</taxon>
        <taxon>Craniata</taxon>
        <taxon>Vertebrata</taxon>
        <taxon>Chondrichthyes</taxon>
        <taxon>Holocephali</taxon>
        <taxon>Chimaeriformes</taxon>
        <taxon>Callorhinchidae</taxon>
        <taxon>Callorhinchus</taxon>
    </lineage>
</organism>
<dbReference type="Pfam" id="PF02793">
    <property type="entry name" value="HRM"/>
    <property type="match status" value="1"/>
</dbReference>
<dbReference type="PROSITE" id="PS50227">
    <property type="entry name" value="G_PROTEIN_RECEP_F2_3"/>
    <property type="match status" value="1"/>
</dbReference>
<dbReference type="Ensembl" id="ENSCMIT00000043749.1">
    <property type="protein sequence ID" value="ENSCMIP00000043127.1"/>
    <property type="gene ID" value="ENSCMIG00000017893.1"/>
</dbReference>
<keyword evidence="1" id="KW-0732">Signal</keyword>
<sequence>NIGISLLHKAMDLLFVSQRIMPNLASTENYADNTIEPPSVETAQNLIRQKIMDAQFKCYEKMVRDPPLISNIPGPYCNRTWDGWLCWEDTVAGTLNMQNCPDYFNDFDETEKVTKYCDDNGNWFKHPETNRTWSNYTFCNKFADYKIKVSLFPSSGICTFCHPSCHSQSPWFPTPLVHYPWLPPIA</sequence>
<dbReference type="InterPro" id="IPR003287">
    <property type="entry name" value="GPCR_2_calcitonin_rcpt_fam"/>
</dbReference>
<dbReference type="InterPro" id="IPR036445">
    <property type="entry name" value="GPCR_2_extracell_dom_sf"/>
</dbReference>
<dbReference type="InterPro" id="IPR050332">
    <property type="entry name" value="GPCR_2"/>
</dbReference>
<evidence type="ECO:0000259" key="3">
    <source>
        <dbReference type="PROSITE" id="PS50227"/>
    </source>
</evidence>